<evidence type="ECO:0000256" key="1">
    <source>
        <dbReference type="ARBA" id="ARBA00004123"/>
    </source>
</evidence>
<comment type="subcellular location">
    <subcellularLocation>
        <location evidence="2">Chromosome</location>
        <location evidence="2">Telomere</location>
    </subcellularLocation>
    <subcellularLocation>
        <location evidence="1">Nucleus</location>
    </subcellularLocation>
</comment>
<dbReference type="EMBL" id="PEDP01000106">
    <property type="protein sequence ID" value="POS87562.1"/>
    <property type="molecule type" value="Genomic_DNA"/>
</dbReference>
<evidence type="ECO:0000256" key="5">
    <source>
        <dbReference type="ARBA" id="ARBA00022454"/>
    </source>
</evidence>
<evidence type="ECO:0000256" key="9">
    <source>
        <dbReference type="SAM" id="MobiDB-lite"/>
    </source>
</evidence>
<keyword evidence="7" id="KW-0238">DNA-binding</keyword>
<dbReference type="FunFam" id="2.40.50.140:FF:000303">
    <property type="entry name" value="Protection of telomeres protein 1"/>
    <property type="match status" value="1"/>
</dbReference>
<feature type="compositionally biased region" description="Low complexity" evidence="9">
    <location>
        <begin position="597"/>
        <end position="607"/>
    </location>
</feature>
<protein>
    <recommendedName>
        <fullName evidence="4">Protection of telomeres protein 1</fullName>
    </recommendedName>
</protein>
<evidence type="ECO:0000256" key="4">
    <source>
        <dbReference type="ARBA" id="ARBA00015253"/>
    </source>
</evidence>
<keyword evidence="8" id="KW-0539">Nucleus</keyword>
<evidence type="ECO:0000313" key="12">
    <source>
        <dbReference type="Proteomes" id="UP000237438"/>
    </source>
</evidence>
<accession>A0A2S4PZV9</accession>
<dbReference type="Pfam" id="PF16686">
    <property type="entry name" value="POT1PC"/>
    <property type="match status" value="1"/>
</dbReference>
<feature type="region of interest" description="Disordered" evidence="9">
    <location>
        <begin position="372"/>
        <end position="413"/>
    </location>
</feature>
<comment type="similarity">
    <text evidence="3">Belongs to the telombin family.</text>
</comment>
<dbReference type="GO" id="GO:0000783">
    <property type="term" value="C:nuclear telomere cap complex"/>
    <property type="evidence" value="ECO:0007669"/>
    <property type="project" value="TreeGrafter"/>
</dbReference>
<dbReference type="AlphaFoldDB" id="A0A2S4PZV9"/>
<dbReference type="GO" id="GO:0016233">
    <property type="term" value="P:telomere capping"/>
    <property type="evidence" value="ECO:0007669"/>
    <property type="project" value="TreeGrafter"/>
</dbReference>
<feature type="compositionally biased region" description="Basic residues" evidence="9">
    <location>
        <begin position="388"/>
        <end position="399"/>
    </location>
</feature>
<evidence type="ECO:0000256" key="2">
    <source>
        <dbReference type="ARBA" id="ARBA00004574"/>
    </source>
</evidence>
<dbReference type="STRING" id="225359.A0A2S4PZV9"/>
<dbReference type="InterPro" id="IPR028389">
    <property type="entry name" value="POT1"/>
</dbReference>
<dbReference type="GO" id="GO:0010521">
    <property type="term" value="F:telomerase inhibitor activity"/>
    <property type="evidence" value="ECO:0007669"/>
    <property type="project" value="TreeGrafter"/>
</dbReference>
<evidence type="ECO:0000313" key="11">
    <source>
        <dbReference type="EMBL" id="POS87562.1"/>
    </source>
</evidence>
<dbReference type="SUPFAM" id="SSF50249">
    <property type="entry name" value="Nucleic acid-binding proteins"/>
    <property type="match status" value="2"/>
</dbReference>
<feature type="compositionally biased region" description="Basic and acidic residues" evidence="9">
    <location>
        <begin position="400"/>
        <end position="413"/>
    </location>
</feature>
<dbReference type="GO" id="GO:0032210">
    <property type="term" value="P:regulation of telomere maintenance via telomerase"/>
    <property type="evidence" value="ECO:0007669"/>
    <property type="project" value="TreeGrafter"/>
</dbReference>
<dbReference type="Pfam" id="PF02765">
    <property type="entry name" value="POT1"/>
    <property type="match status" value="1"/>
</dbReference>
<dbReference type="InterPro" id="IPR032042">
    <property type="entry name" value="POT1PC"/>
</dbReference>
<comment type="caution">
    <text evidence="11">The sequence shown here is derived from an EMBL/GenBank/DDBJ whole genome shotgun (WGS) entry which is preliminary data.</text>
</comment>
<dbReference type="OrthoDB" id="2186770at2759"/>
<evidence type="ECO:0000259" key="10">
    <source>
        <dbReference type="SMART" id="SM00976"/>
    </source>
</evidence>
<proteinExistence type="inferred from homology"/>
<keyword evidence="12" id="KW-1185">Reference proteome</keyword>
<dbReference type="SMART" id="SM00976">
    <property type="entry name" value="Telo_bind"/>
    <property type="match status" value="1"/>
</dbReference>
<dbReference type="PANTHER" id="PTHR14513:SF0">
    <property type="entry name" value="PROTECTION OF TELOMERES PROTEIN 1"/>
    <property type="match status" value="1"/>
</dbReference>
<evidence type="ECO:0000256" key="7">
    <source>
        <dbReference type="ARBA" id="ARBA00023125"/>
    </source>
</evidence>
<evidence type="ECO:0000256" key="8">
    <source>
        <dbReference type="ARBA" id="ARBA00023242"/>
    </source>
</evidence>
<keyword evidence="6" id="KW-0779">Telomere</keyword>
<evidence type="ECO:0000256" key="6">
    <source>
        <dbReference type="ARBA" id="ARBA00022895"/>
    </source>
</evidence>
<evidence type="ECO:0000256" key="3">
    <source>
        <dbReference type="ARBA" id="ARBA00008442"/>
    </source>
</evidence>
<dbReference type="InterPro" id="IPR012340">
    <property type="entry name" value="NA-bd_OB-fold"/>
</dbReference>
<sequence>MDLSQPPDGYSSVQQIWNLPEHLKNGHQCSVIGFIKDFRPPFRTQGTSWKCTMDIVDHSVREINAGLQLNIFWPEAKMPSTPSFADVIIVSQAKTQTHGGYLSLLASNITYIFILPANEIPKNTNEAAKLKNSWISYSNHRSSNTRKLTAPSVSETRHAITMNNKRNDIIALTARSEFDFRGDSMKNTKEKFGLVKDVKVGFFYNIIGEVRRFWPSSDACVTVYLSDYTANSRLFDYDMANESLESYDQDGDEFNYTSALKKKTKLPGPYGKLVIQITFWDEDAAFIRDHVECGHWLYIKNIRMKVSQNDLLEGVVHSEEGKIHIQNVKSGSCPVEINKRLKTALQRKQAWWNNFEQNLISEKKKQSIENIQSKRKYDDENENELLASRKKNGKQRRKESKAEAEKNGARKDAKSAACLELNENVQDIYPEQMVIPLRTVLMNSQLSKPGSDIVYAPFSNFKYRVTVRVVDYFPHKVEDFATLCSETVRDLSPDSSEAEDNCTNEKEKWEWRFSLLLEDAPITKTQNKKRVWVIVNNHAAQGLLNIEEDAADLRINRDLLDKVKEQLFKLWGDLEERKSAHIQKPAEGSGIDPPPSSTDSGTSFLSSNINVGTQPDLDSENENENQILNSNLQFDKKASALKVKLGHTTNSVATWSDIGKTLDLTMLSNRITPSNKAFTCCIQQYGVKVPEDDVSKADAGHHMRWQRLYGLFGTIIL</sequence>
<dbReference type="InterPro" id="IPR011564">
    <property type="entry name" value="Telomer_end-bd_POT1/Cdc13"/>
</dbReference>
<name>A0A2S4PZV9_9PEZI</name>
<reference evidence="11 12" key="1">
    <citation type="submission" date="2017-10" db="EMBL/GenBank/DDBJ databases">
        <title>Development of genomic resources for the powdery mildew, Erysiphe pulchra.</title>
        <authorList>
            <person name="Wadl P.A."/>
            <person name="Mack B.M."/>
            <person name="Moore G."/>
            <person name="Beltz S.B."/>
        </authorList>
    </citation>
    <scope>NUCLEOTIDE SEQUENCE [LARGE SCALE GENOMIC DNA]</scope>
    <source>
        <strain evidence="11">Cflorida</strain>
    </source>
</reference>
<feature type="region of interest" description="Disordered" evidence="9">
    <location>
        <begin position="581"/>
        <end position="621"/>
    </location>
</feature>
<feature type="domain" description="Telomeric single stranded DNA binding POT1/Cdc13" evidence="10">
    <location>
        <begin position="13"/>
        <end position="150"/>
    </location>
</feature>
<gene>
    <name evidence="11" type="ORF">EPUL_000914</name>
</gene>
<dbReference type="Gene3D" id="2.40.50.140">
    <property type="entry name" value="Nucleic acid-binding proteins"/>
    <property type="match status" value="2"/>
</dbReference>
<keyword evidence="5" id="KW-0158">Chromosome</keyword>
<dbReference type="PANTHER" id="PTHR14513">
    <property type="entry name" value="PROTECTION OF TELOMERES 1"/>
    <property type="match status" value="1"/>
</dbReference>
<organism evidence="11 12">
    <name type="scientific">Erysiphe pulchra</name>
    <dbReference type="NCBI Taxonomy" id="225359"/>
    <lineage>
        <taxon>Eukaryota</taxon>
        <taxon>Fungi</taxon>
        <taxon>Dikarya</taxon>
        <taxon>Ascomycota</taxon>
        <taxon>Pezizomycotina</taxon>
        <taxon>Leotiomycetes</taxon>
        <taxon>Erysiphales</taxon>
        <taxon>Erysiphaceae</taxon>
        <taxon>Erysiphe</taxon>
    </lineage>
</organism>
<dbReference type="Proteomes" id="UP000237438">
    <property type="component" value="Unassembled WGS sequence"/>
</dbReference>
<dbReference type="GO" id="GO:0098505">
    <property type="term" value="F:G-rich strand telomeric DNA binding"/>
    <property type="evidence" value="ECO:0007669"/>
    <property type="project" value="TreeGrafter"/>
</dbReference>